<dbReference type="EMBL" id="OZ020112">
    <property type="protein sequence ID" value="CAK9265627.1"/>
    <property type="molecule type" value="Genomic_DNA"/>
</dbReference>
<evidence type="ECO:0000313" key="2">
    <source>
        <dbReference type="Proteomes" id="UP001497444"/>
    </source>
</evidence>
<name>A0ABP0WFJ3_9BRYO</name>
<accession>A0ABP0WFJ3</accession>
<reference evidence="1" key="1">
    <citation type="submission" date="2024-02" db="EMBL/GenBank/DDBJ databases">
        <authorList>
            <consortium name="ELIXIR-Norway"/>
            <consortium name="Elixir Norway"/>
        </authorList>
    </citation>
    <scope>NUCLEOTIDE SEQUENCE</scope>
</reference>
<gene>
    <name evidence="1" type="ORF">CSSPJE1EN1_LOCUS11105</name>
</gene>
<proteinExistence type="predicted"/>
<dbReference type="Proteomes" id="UP001497444">
    <property type="component" value="Chromosome 17"/>
</dbReference>
<organism evidence="1 2">
    <name type="scientific">Sphagnum jensenii</name>
    <dbReference type="NCBI Taxonomy" id="128206"/>
    <lineage>
        <taxon>Eukaryota</taxon>
        <taxon>Viridiplantae</taxon>
        <taxon>Streptophyta</taxon>
        <taxon>Embryophyta</taxon>
        <taxon>Bryophyta</taxon>
        <taxon>Sphagnophytina</taxon>
        <taxon>Sphagnopsida</taxon>
        <taxon>Sphagnales</taxon>
        <taxon>Sphagnaceae</taxon>
        <taxon>Sphagnum</taxon>
    </lineage>
</organism>
<evidence type="ECO:0000313" key="1">
    <source>
        <dbReference type="EMBL" id="CAK9265627.1"/>
    </source>
</evidence>
<keyword evidence="2" id="KW-1185">Reference proteome</keyword>
<protein>
    <submittedName>
        <fullName evidence="1">Uncharacterized protein</fullName>
    </submittedName>
</protein>
<sequence>MSFLSRPVCLLAKPCDMDVTAREGRCVGKKERGFHIKGLDPLLLWILGPGRRHSKVAKEGGFYGHASLPATCIFIKAASFGGKDSEAGLQKLCKAMSDIHKRVVKRALLQASRWVVDPEKARRGLLSFKSQKLETKKKKAFISKGGGLSISIASKRK</sequence>